<dbReference type="Pfam" id="PF01381">
    <property type="entry name" value="HTH_3"/>
    <property type="match status" value="1"/>
</dbReference>
<feature type="domain" description="HTH cro/C1-type" evidence="1">
    <location>
        <begin position="7"/>
        <end position="60"/>
    </location>
</feature>
<organism evidence="2 3">
    <name type="scientific">Lactobacillus amylovorus</name>
    <dbReference type="NCBI Taxonomy" id="1604"/>
    <lineage>
        <taxon>Bacteria</taxon>
        <taxon>Bacillati</taxon>
        <taxon>Bacillota</taxon>
        <taxon>Bacilli</taxon>
        <taxon>Lactobacillales</taxon>
        <taxon>Lactobacillaceae</taxon>
        <taxon>Lactobacillus</taxon>
    </lineage>
</organism>
<dbReference type="InterPro" id="IPR053163">
    <property type="entry name" value="HTH-type_regulator_Rgg"/>
</dbReference>
<dbReference type="InterPro" id="IPR010982">
    <property type="entry name" value="Lambda_DNA-bd_dom_sf"/>
</dbReference>
<dbReference type="PANTHER" id="PTHR37038">
    <property type="entry name" value="TRANSCRIPTIONAL REGULATOR-RELATED"/>
    <property type="match status" value="1"/>
</dbReference>
<evidence type="ECO:0000259" key="1">
    <source>
        <dbReference type="PROSITE" id="PS50943"/>
    </source>
</evidence>
<comment type="caution">
    <text evidence="2">The sequence shown here is derived from an EMBL/GenBank/DDBJ whole genome shotgun (WGS) entry which is preliminary data.</text>
</comment>
<dbReference type="InterPro" id="IPR010057">
    <property type="entry name" value="Transcription_activator_Rgg_C"/>
</dbReference>
<reference evidence="2" key="2">
    <citation type="submission" date="2022-10" db="EMBL/GenBank/DDBJ databases">
        <authorList>
            <person name="Kostovova I."/>
            <person name="Moravkova M."/>
            <person name="Pechar R."/>
        </authorList>
    </citation>
    <scope>NUCLEOTIDE SEQUENCE</scope>
    <source>
        <strain evidence="2">M490A</strain>
    </source>
</reference>
<gene>
    <name evidence="2" type="ORF">ODU72_09825</name>
</gene>
<dbReference type="RefSeq" id="WP_271863370.1">
    <property type="nucleotide sequence ID" value="NZ_JAOTGX010000035.1"/>
</dbReference>
<dbReference type="Gene3D" id="1.10.260.40">
    <property type="entry name" value="lambda repressor-like DNA-binding domains"/>
    <property type="match status" value="1"/>
</dbReference>
<name>A0A9X3W5Z7_LACAM</name>
<dbReference type="EMBL" id="JAOTGY010000029">
    <property type="protein sequence ID" value="MDB6258948.1"/>
    <property type="molecule type" value="Genomic_DNA"/>
</dbReference>
<dbReference type="Proteomes" id="UP001141981">
    <property type="component" value="Unassembled WGS sequence"/>
</dbReference>
<proteinExistence type="predicted"/>
<dbReference type="SMART" id="SM00530">
    <property type="entry name" value="HTH_XRE"/>
    <property type="match status" value="1"/>
</dbReference>
<dbReference type="GO" id="GO:0003677">
    <property type="term" value="F:DNA binding"/>
    <property type="evidence" value="ECO:0007669"/>
    <property type="project" value="InterPro"/>
</dbReference>
<dbReference type="AlphaFoldDB" id="A0A9X3W5Z7"/>
<dbReference type="PROSITE" id="PS50943">
    <property type="entry name" value="HTH_CROC1"/>
    <property type="match status" value="1"/>
</dbReference>
<dbReference type="InterPro" id="IPR001387">
    <property type="entry name" value="Cro/C1-type_HTH"/>
</dbReference>
<accession>A0A9X3W5Z7</accession>
<evidence type="ECO:0000313" key="2">
    <source>
        <dbReference type="EMBL" id="MDB6258948.1"/>
    </source>
</evidence>
<dbReference type="CDD" id="cd00093">
    <property type="entry name" value="HTH_XRE"/>
    <property type="match status" value="1"/>
</dbReference>
<reference evidence="2" key="1">
    <citation type="journal article" date="2022" name="Microorganisms">
        <title>Antibiotic Susceptibility, Resistance Gene Determinants and Corresponding Genomic Regions in Lactobacillus amylovorus Isolates Derived from Wild Boars and Domestic Pigs.</title>
        <authorList>
            <person name="Moravkova M."/>
            <person name="Kostovova I."/>
            <person name="Kavanova K."/>
            <person name="Pechar R."/>
            <person name="Stanek S."/>
            <person name="Brychta A."/>
            <person name="Zeman M."/>
            <person name="Kubasova T."/>
        </authorList>
    </citation>
    <scope>NUCLEOTIDE SEQUENCE</scope>
    <source>
        <strain evidence="2">M490A</strain>
    </source>
</reference>
<sequence>MTIGELLKEYRQRKGLTQKQFADGIVSTSYYSKVEKNEHRITAEDLIALLEHNNISIWSFFKKLALNADFEHYQHLSIEEEAIDAYYHSDKKRLELLKQQVDGSKIPNKNELSLSISGWIECMKSDDEEPDLELREKLKEQIFDLPSIDLNKLNLFCNFMEFYTLDSNFFTAKQAINKYVDSKEADIQEALLSIITNLLYMSIKDDNYNYTDYLLQSARKIPLKPRLFLQKELISFYQNLIEYHFDKKQIYLENCKVITQSIKLAGMEEYGKALNGVIAKLVK</sequence>
<protein>
    <submittedName>
        <fullName evidence="2">Helix-turn-helix domain-containing protein</fullName>
    </submittedName>
</protein>
<dbReference type="Pfam" id="PF21259">
    <property type="entry name" value="Rgg_C"/>
    <property type="match status" value="1"/>
</dbReference>
<dbReference type="SUPFAM" id="SSF47413">
    <property type="entry name" value="lambda repressor-like DNA-binding domains"/>
    <property type="match status" value="1"/>
</dbReference>
<evidence type="ECO:0000313" key="3">
    <source>
        <dbReference type="Proteomes" id="UP001141981"/>
    </source>
</evidence>